<dbReference type="Proteomes" id="UP001470230">
    <property type="component" value="Unassembled WGS sequence"/>
</dbReference>
<dbReference type="SUPFAM" id="SSF81901">
    <property type="entry name" value="HCP-like"/>
    <property type="match status" value="2"/>
</dbReference>
<dbReference type="InterPro" id="IPR050767">
    <property type="entry name" value="Sel1_AlgK"/>
</dbReference>
<evidence type="ECO:0000313" key="2">
    <source>
        <dbReference type="EMBL" id="KAK8881199.1"/>
    </source>
</evidence>
<gene>
    <name evidence="2" type="ORF">M9Y10_003931</name>
</gene>
<dbReference type="PANTHER" id="PTHR11102:SF160">
    <property type="entry name" value="ERAD-ASSOCIATED E3 UBIQUITIN-PROTEIN LIGASE COMPONENT HRD3"/>
    <property type="match status" value="1"/>
</dbReference>
<reference evidence="2 3" key="1">
    <citation type="submission" date="2024-04" db="EMBL/GenBank/DDBJ databases">
        <title>Tritrichomonas musculus Genome.</title>
        <authorList>
            <person name="Alves-Ferreira E."/>
            <person name="Grigg M."/>
            <person name="Lorenzi H."/>
            <person name="Galac M."/>
        </authorList>
    </citation>
    <scope>NUCLEOTIDE SEQUENCE [LARGE SCALE GENOMIC DNA]</scope>
    <source>
        <strain evidence="2 3">EAF2021</strain>
    </source>
</reference>
<organism evidence="2 3">
    <name type="scientific">Tritrichomonas musculus</name>
    <dbReference type="NCBI Taxonomy" id="1915356"/>
    <lineage>
        <taxon>Eukaryota</taxon>
        <taxon>Metamonada</taxon>
        <taxon>Parabasalia</taxon>
        <taxon>Tritrichomonadida</taxon>
        <taxon>Tritrichomonadidae</taxon>
        <taxon>Tritrichomonas</taxon>
    </lineage>
</organism>
<dbReference type="InterPro" id="IPR011990">
    <property type="entry name" value="TPR-like_helical_dom_sf"/>
</dbReference>
<dbReference type="Pfam" id="PF08238">
    <property type="entry name" value="Sel1"/>
    <property type="match status" value="8"/>
</dbReference>
<sequence length="392" mass="45526">MARAIHYYSLAANQNDSNAQNKLGVIYYDGIYVTRDINKAIHYFTLAANQNDSKAQFNLGVIYYNGIYVTRDINKAIHYYSLAANQNHSNAQFNLGVIYYEGIYVTRDINKAIHYYSLAADQNNSYAQFILGLMYLRGNCVPENIKKGIYLFTLSALNGCIDANFCVGYFYHRGFYMKRDVNKAIHYYKEASSFNNPYAKNNLGILFKNGYKDEIAVNLGLSIEYFKEAIRQENDEVSMYNLAHLYFYEDPIKDSIDKSIELLINSIKSGFQQSEELLCIALIKKHNFDVDIIITEIDDIIQESEELSFDICEMIINSELLEQNYFESRYEYNRNIDFLYDIDLEPCISKIIYDSEIITNSTPNPKIFNISKLFYEGFEGESYFSTPLFENF</sequence>
<dbReference type="EMBL" id="JAPFFF010000010">
    <property type="protein sequence ID" value="KAK8881199.1"/>
    <property type="molecule type" value="Genomic_DNA"/>
</dbReference>
<dbReference type="InterPro" id="IPR006597">
    <property type="entry name" value="Sel1-like"/>
</dbReference>
<dbReference type="SMART" id="SM00671">
    <property type="entry name" value="SEL1"/>
    <property type="match status" value="7"/>
</dbReference>
<dbReference type="PANTHER" id="PTHR11102">
    <property type="entry name" value="SEL-1-LIKE PROTEIN"/>
    <property type="match status" value="1"/>
</dbReference>
<name>A0ABR2JR76_9EUKA</name>
<evidence type="ECO:0000256" key="1">
    <source>
        <dbReference type="ARBA" id="ARBA00038101"/>
    </source>
</evidence>
<comment type="caution">
    <text evidence="2">The sequence shown here is derived from an EMBL/GenBank/DDBJ whole genome shotgun (WGS) entry which is preliminary data.</text>
</comment>
<comment type="similarity">
    <text evidence="1">Belongs to the sel-1 family.</text>
</comment>
<protein>
    <submittedName>
        <fullName evidence="2">Uncharacterized protein</fullName>
    </submittedName>
</protein>
<dbReference type="Gene3D" id="1.25.40.10">
    <property type="entry name" value="Tetratricopeptide repeat domain"/>
    <property type="match status" value="2"/>
</dbReference>
<keyword evidence="3" id="KW-1185">Reference proteome</keyword>
<evidence type="ECO:0000313" key="3">
    <source>
        <dbReference type="Proteomes" id="UP001470230"/>
    </source>
</evidence>
<proteinExistence type="inferred from homology"/>
<accession>A0ABR2JR76</accession>